<evidence type="ECO:0000256" key="1">
    <source>
        <dbReference type="SAM" id="MobiDB-lite"/>
    </source>
</evidence>
<dbReference type="InterPro" id="IPR025711">
    <property type="entry name" value="PepSY"/>
</dbReference>
<dbReference type="RefSeq" id="WP_379484722.1">
    <property type="nucleotide sequence ID" value="NZ_JBHMCF010000042.1"/>
</dbReference>
<feature type="domain" description="PepSY" evidence="3">
    <location>
        <begin position="41"/>
        <end position="100"/>
    </location>
</feature>
<sequence>MRITKKLLVAGAGVVSLIACGGAAYATAATAAEAAAPAAPKVTAEQAIEIAHQQVPGAWVSELDFDRNGTAADVWELELVKGSQRHEVKVDAASGKVTKSQVDDNDDQDDQDDNDDD</sequence>
<keyword evidence="2" id="KW-0732">Signal</keyword>
<evidence type="ECO:0000313" key="4">
    <source>
        <dbReference type="EMBL" id="MFB9475378.1"/>
    </source>
</evidence>
<dbReference type="EMBL" id="JBHMCF010000042">
    <property type="protein sequence ID" value="MFB9475378.1"/>
    <property type="molecule type" value="Genomic_DNA"/>
</dbReference>
<dbReference type="Gene3D" id="3.10.450.40">
    <property type="match status" value="1"/>
</dbReference>
<gene>
    <name evidence="4" type="ORF">ACFFR3_38315</name>
</gene>
<feature type="chain" id="PRO_5045769074" evidence="2">
    <location>
        <begin position="32"/>
        <end position="117"/>
    </location>
</feature>
<reference evidence="4 5" key="1">
    <citation type="submission" date="2024-09" db="EMBL/GenBank/DDBJ databases">
        <authorList>
            <person name="Sun Q."/>
            <person name="Mori K."/>
        </authorList>
    </citation>
    <scope>NUCLEOTIDE SEQUENCE [LARGE SCALE GENOMIC DNA]</scope>
    <source>
        <strain evidence="4 5">JCM 3324</strain>
    </source>
</reference>
<dbReference type="Pfam" id="PF03413">
    <property type="entry name" value="PepSY"/>
    <property type="match status" value="1"/>
</dbReference>
<evidence type="ECO:0000256" key="2">
    <source>
        <dbReference type="SAM" id="SignalP"/>
    </source>
</evidence>
<organism evidence="4 5">
    <name type="scientific">Nonomuraea salmonea</name>
    <dbReference type="NCBI Taxonomy" id="46181"/>
    <lineage>
        <taxon>Bacteria</taxon>
        <taxon>Bacillati</taxon>
        <taxon>Actinomycetota</taxon>
        <taxon>Actinomycetes</taxon>
        <taxon>Streptosporangiales</taxon>
        <taxon>Streptosporangiaceae</taxon>
        <taxon>Nonomuraea</taxon>
    </lineage>
</organism>
<dbReference type="Proteomes" id="UP001589568">
    <property type="component" value="Unassembled WGS sequence"/>
</dbReference>
<feature type="region of interest" description="Disordered" evidence="1">
    <location>
        <begin position="90"/>
        <end position="117"/>
    </location>
</feature>
<accession>A0ABV5NYI2</accession>
<dbReference type="PROSITE" id="PS51257">
    <property type="entry name" value="PROKAR_LIPOPROTEIN"/>
    <property type="match status" value="1"/>
</dbReference>
<proteinExistence type="predicted"/>
<feature type="compositionally biased region" description="Acidic residues" evidence="1">
    <location>
        <begin position="103"/>
        <end position="117"/>
    </location>
</feature>
<keyword evidence="5" id="KW-1185">Reference proteome</keyword>
<feature type="signal peptide" evidence="2">
    <location>
        <begin position="1"/>
        <end position="31"/>
    </location>
</feature>
<name>A0ABV5NYI2_9ACTN</name>
<evidence type="ECO:0000259" key="3">
    <source>
        <dbReference type="Pfam" id="PF03413"/>
    </source>
</evidence>
<protein>
    <submittedName>
        <fullName evidence="4">PepSY domain-containing protein</fullName>
    </submittedName>
</protein>
<evidence type="ECO:0000313" key="5">
    <source>
        <dbReference type="Proteomes" id="UP001589568"/>
    </source>
</evidence>
<comment type="caution">
    <text evidence="4">The sequence shown here is derived from an EMBL/GenBank/DDBJ whole genome shotgun (WGS) entry which is preliminary data.</text>
</comment>